<evidence type="ECO:0000313" key="2">
    <source>
        <dbReference type="Proteomes" id="UP001219525"/>
    </source>
</evidence>
<sequence length="133" mass="14745">MYLPSLRQEEYARQRTESGKRKAVGGDSDAVCGGLQNDGYELINHPIIIPEAQIHLCFLDIEEQYRSLYEGLKLTRTAGALKFRLPATSAELLQSMPRSRSPVTALTYYYGSSSVFSEVDGLKNLHVTALCGT</sequence>
<proteinExistence type="predicted"/>
<dbReference type="Proteomes" id="UP001219525">
    <property type="component" value="Unassembled WGS sequence"/>
</dbReference>
<dbReference type="AlphaFoldDB" id="A0AAD6YE01"/>
<keyword evidence="2" id="KW-1185">Reference proteome</keyword>
<evidence type="ECO:0000313" key="1">
    <source>
        <dbReference type="EMBL" id="KAJ7208190.1"/>
    </source>
</evidence>
<comment type="caution">
    <text evidence="1">The sequence shown here is derived from an EMBL/GenBank/DDBJ whole genome shotgun (WGS) entry which is preliminary data.</text>
</comment>
<organism evidence="1 2">
    <name type="scientific">Mycena pura</name>
    <dbReference type="NCBI Taxonomy" id="153505"/>
    <lineage>
        <taxon>Eukaryota</taxon>
        <taxon>Fungi</taxon>
        <taxon>Dikarya</taxon>
        <taxon>Basidiomycota</taxon>
        <taxon>Agaricomycotina</taxon>
        <taxon>Agaricomycetes</taxon>
        <taxon>Agaricomycetidae</taxon>
        <taxon>Agaricales</taxon>
        <taxon>Marasmiineae</taxon>
        <taxon>Mycenaceae</taxon>
        <taxon>Mycena</taxon>
    </lineage>
</organism>
<protein>
    <submittedName>
        <fullName evidence="1">Uncharacterized protein</fullName>
    </submittedName>
</protein>
<reference evidence="1" key="1">
    <citation type="submission" date="2023-03" db="EMBL/GenBank/DDBJ databases">
        <title>Massive genome expansion in bonnet fungi (Mycena s.s.) driven by repeated elements and novel gene families across ecological guilds.</title>
        <authorList>
            <consortium name="Lawrence Berkeley National Laboratory"/>
            <person name="Harder C.B."/>
            <person name="Miyauchi S."/>
            <person name="Viragh M."/>
            <person name="Kuo A."/>
            <person name="Thoen E."/>
            <person name="Andreopoulos B."/>
            <person name="Lu D."/>
            <person name="Skrede I."/>
            <person name="Drula E."/>
            <person name="Henrissat B."/>
            <person name="Morin E."/>
            <person name="Kohler A."/>
            <person name="Barry K."/>
            <person name="LaButti K."/>
            <person name="Morin E."/>
            <person name="Salamov A."/>
            <person name="Lipzen A."/>
            <person name="Mereny Z."/>
            <person name="Hegedus B."/>
            <person name="Baldrian P."/>
            <person name="Stursova M."/>
            <person name="Weitz H."/>
            <person name="Taylor A."/>
            <person name="Grigoriev I.V."/>
            <person name="Nagy L.G."/>
            <person name="Martin F."/>
            <person name="Kauserud H."/>
        </authorList>
    </citation>
    <scope>NUCLEOTIDE SEQUENCE</scope>
    <source>
        <strain evidence="1">9144</strain>
    </source>
</reference>
<accession>A0AAD6YE01</accession>
<gene>
    <name evidence="1" type="ORF">GGX14DRAFT_395854</name>
</gene>
<name>A0AAD6YE01_9AGAR</name>
<dbReference type="EMBL" id="JARJCW010000034">
    <property type="protein sequence ID" value="KAJ7208190.1"/>
    <property type="molecule type" value="Genomic_DNA"/>
</dbReference>